<comment type="caution">
    <text evidence="4">The sequence shown here is derived from an EMBL/GenBank/DDBJ whole genome shotgun (WGS) entry which is preliminary data.</text>
</comment>
<dbReference type="SMART" id="SM00862">
    <property type="entry name" value="Trans_reg_C"/>
    <property type="match status" value="1"/>
</dbReference>
<dbReference type="GO" id="GO:0006355">
    <property type="term" value="P:regulation of DNA-templated transcription"/>
    <property type="evidence" value="ECO:0007669"/>
    <property type="project" value="InterPro"/>
</dbReference>
<dbReference type="EMBL" id="QQXL01000005">
    <property type="protein sequence ID" value="RKW70040.1"/>
    <property type="molecule type" value="Genomic_DNA"/>
</dbReference>
<organism evidence="4 5">
    <name type="scientific">Galactobacter caseinivorans</name>
    <dbReference type="NCBI Taxonomy" id="2676123"/>
    <lineage>
        <taxon>Bacteria</taxon>
        <taxon>Bacillati</taxon>
        <taxon>Actinomycetota</taxon>
        <taxon>Actinomycetes</taxon>
        <taxon>Micrococcales</taxon>
        <taxon>Micrococcaceae</taxon>
        <taxon>Galactobacter</taxon>
    </lineage>
</organism>
<feature type="region of interest" description="Disordered" evidence="2">
    <location>
        <begin position="93"/>
        <end position="115"/>
    </location>
</feature>
<evidence type="ECO:0000313" key="5">
    <source>
        <dbReference type="Proteomes" id="UP000273119"/>
    </source>
</evidence>
<keyword evidence="5" id="KW-1185">Reference proteome</keyword>
<keyword evidence="1" id="KW-0238">DNA-binding</keyword>
<accession>A0A496PHW2</accession>
<dbReference type="InterPro" id="IPR001867">
    <property type="entry name" value="OmpR/PhoB-type_DNA-bd"/>
</dbReference>
<reference evidence="4 5" key="1">
    <citation type="submission" date="2018-07" db="EMBL/GenBank/DDBJ databases">
        <title>Arthrobacter sp. nov., isolated from raw cow's milk with high bacterial count.</title>
        <authorList>
            <person name="Hahne J."/>
            <person name="Isele D."/>
            <person name="Lipski A."/>
        </authorList>
    </citation>
    <scope>NUCLEOTIDE SEQUENCE [LARGE SCALE GENOMIC DNA]</scope>
    <source>
        <strain evidence="4 5">JZ R-183</strain>
    </source>
</reference>
<dbReference type="InterPro" id="IPR029016">
    <property type="entry name" value="GAF-like_dom_sf"/>
</dbReference>
<dbReference type="Proteomes" id="UP000273119">
    <property type="component" value="Unassembled WGS sequence"/>
</dbReference>
<proteinExistence type="predicted"/>
<evidence type="ECO:0000256" key="2">
    <source>
        <dbReference type="SAM" id="MobiDB-lite"/>
    </source>
</evidence>
<evidence type="ECO:0000256" key="1">
    <source>
        <dbReference type="ARBA" id="ARBA00023125"/>
    </source>
</evidence>
<dbReference type="Gene3D" id="3.30.450.40">
    <property type="match status" value="1"/>
</dbReference>
<name>A0A496PHW2_9MICC</name>
<dbReference type="RefSeq" id="WP_121485228.1">
    <property type="nucleotide sequence ID" value="NZ_QQXL01000005.1"/>
</dbReference>
<feature type="domain" description="OmpR/PhoB-type" evidence="3">
    <location>
        <begin position="188"/>
        <end position="259"/>
    </location>
</feature>
<dbReference type="AlphaFoldDB" id="A0A496PHW2"/>
<sequence>MTEPWDQAQLAAARAASPLAALVPLVRALLGQAAREAELLVVVADSSGRVLWLEGEDDALATAEAWGLLAGTEWALVNGALTGLGRALATRTPQRVDSPDASPHPWAAAPVRDPRSGTMPGALAVTGSPAALDAFVLAALRGTASTVEAHLATTSGGVASGSPVGSSSAHALLRLTGPDAPALDTPHGTSPLNRRHAELLATLAEAPGGLAGTELMARVYPQPITTVTLRAEMSRLRKALEAAGAFEAGVGLSSRPYRLTGVEDDGARVAAHLHRGALQPALNEYGGELLPGSEAPAVVARREELSAALRGAVLGAGNPDLLQAYLRLPEADGDAQAWEIAAQVLPDGSPRQAAALAHLDGLSGLGPSLA</sequence>
<dbReference type="GO" id="GO:0003677">
    <property type="term" value="F:DNA binding"/>
    <property type="evidence" value="ECO:0007669"/>
    <property type="project" value="UniProtKB-KW"/>
</dbReference>
<dbReference type="GO" id="GO:0000160">
    <property type="term" value="P:phosphorelay signal transduction system"/>
    <property type="evidence" value="ECO:0007669"/>
    <property type="project" value="InterPro"/>
</dbReference>
<gene>
    <name evidence="4" type="ORF">DWQ67_08700</name>
</gene>
<evidence type="ECO:0000313" key="4">
    <source>
        <dbReference type="EMBL" id="RKW70040.1"/>
    </source>
</evidence>
<evidence type="ECO:0000259" key="3">
    <source>
        <dbReference type="SMART" id="SM00862"/>
    </source>
</evidence>
<protein>
    <submittedName>
        <fullName evidence="4">Transcriptional regulator</fullName>
    </submittedName>
</protein>